<feature type="site" description="Positions MEP for the nucleophilic attack" evidence="7">
    <location>
        <position position="173"/>
    </location>
</feature>
<sequence length="252" mass="24889">MTRVPSTAGVVAVLTAAGSGARLGAGGPKALVEVGGVSLLRRSAAGLLGSGVVDRLVVTAPAAHVGRFSEELTGLGAAEALEVVAGSPASRQASVAIGLEAALSALPGAGVVLVHDAARALTPPQVVRRVVAAVRAGHEAVVPAVPVTDTVKQVAAPDVADGGVERVTGTPLRSALRAVQTPQGFSPEVLLGAHRAGAVRAHDEALAASDDAGLVEAFGGTVVVVPGDPLAMKVTTPLDLALAELLSRDRDI</sequence>
<feature type="site" description="Positions MEP for the nucleophilic attack" evidence="7">
    <location>
        <position position="233"/>
    </location>
</feature>
<feature type="site" description="Transition state stabilizer" evidence="7">
    <location>
        <position position="29"/>
    </location>
</feature>
<name>A0A3S5EH49_9ACTO</name>
<evidence type="ECO:0000256" key="5">
    <source>
        <dbReference type="ARBA" id="ARBA00022695"/>
    </source>
</evidence>
<dbReference type="PANTHER" id="PTHR32125">
    <property type="entry name" value="2-C-METHYL-D-ERYTHRITOL 4-PHOSPHATE CYTIDYLYLTRANSFERASE, CHLOROPLASTIC"/>
    <property type="match status" value="1"/>
</dbReference>
<dbReference type="GO" id="GO:0050518">
    <property type="term" value="F:2-C-methyl-D-erythritol 4-phosphate cytidylyltransferase activity"/>
    <property type="evidence" value="ECO:0007669"/>
    <property type="project" value="UniProtKB-UniRule"/>
</dbReference>
<reference evidence="8 9" key="1">
    <citation type="submission" date="2018-12" db="EMBL/GenBank/DDBJ databases">
        <authorList>
            <consortium name="Pathogen Informatics"/>
        </authorList>
    </citation>
    <scope>NUCLEOTIDE SEQUENCE [LARGE SCALE GENOMIC DNA]</scope>
    <source>
        <strain evidence="8 9">NCTC11636</strain>
    </source>
</reference>
<dbReference type="CDD" id="cd02516">
    <property type="entry name" value="CDP-ME_synthetase"/>
    <property type="match status" value="1"/>
</dbReference>
<protein>
    <recommendedName>
        <fullName evidence="7">2-C-methyl-D-erythritol 4-phosphate cytidylyltransferase</fullName>
        <ecNumber evidence="7">2.7.7.60</ecNumber>
    </recommendedName>
    <alternativeName>
        <fullName evidence="7">4-diphosphocytidyl-2C-methyl-D-erythritol synthase</fullName>
    </alternativeName>
    <alternativeName>
        <fullName evidence="7">MEP cytidylyltransferase</fullName>
        <shortName evidence="7">MCT</shortName>
    </alternativeName>
</protein>
<evidence type="ECO:0000313" key="8">
    <source>
        <dbReference type="EMBL" id="VEG29242.1"/>
    </source>
</evidence>
<dbReference type="InterPro" id="IPR018294">
    <property type="entry name" value="ISPD_synthase_CS"/>
</dbReference>
<proteinExistence type="inferred from homology"/>
<dbReference type="GO" id="GO:0019288">
    <property type="term" value="P:isopentenyl diphosphate biosynthetic process, methylerythritol 4-phosphate pathway"/>
    <property type="evidence" value="ECO:0007669"/>
    <property type="project" value="UniProtKB-UniRule"/>
</dbReference>
<feature type="site" description="Transition state stabilizer" evidence="7">
    <location>
        <position position="22"/>
    </location>
</feature>
<organism evidence="8 9">
    <name type="scientific">Actinomyces howellii</name>
    <dbReference type="NCBI Taxonomy" id="52771"/>
    <lineage>
        <taxon>Bacteria</taxon>
        <taxon>Bacillati</taxon>
        <taxon>Actinomycetota</taxon>
        <taxon>Actinomycetes</taxon>
        <taxon>Actinomycetales</taxon>
        <taxon>Actinomycetaceae</taxon>
        <taxon>Actinomyces</taxon>
    </lineage>
</organism>
<keyword evidence="9" id="KW-1185">Reference proteome</keyword>
<dbReference type="UniPathway" id="UPA00056">
    <property type="reaction ID" value="UER00093"/>
</dbReference>
<accession>A0A3S5EH49</accession>
<gene>
    <name evidence="7 8" type="primary">ispD</name>
    <name evidence="8" type="ORF">NCTC11636_01950</name>
</gene>
<keyword evidence="4 7" id="KW-0808">Transferase</keyword>
<dbReference type="InterPro" id="IPR029044">
    <property type="entry name" value="Nucleotide-diphossugar_trans"/>
</dbReference>
<dbReference type="Pfam" id="PF01128">
    <property type="entry name" value="IspD"/>
    <property type="match status" value="1"/>
</dbReference>
<dbReference type="Gene3D" id="3.90.550.10">
    <property type="entry name" value="Spore Coat Polysaccharide Biosynthesis Protein SpsA, Chain A"/>
    <property type="match status" value="1"/>
</dbReference>
<dbReference type="OrthoDB" id="9802561at2"/>
<dbReference type="EMBL" id="LR134350">
    <property type="protein sequence ID" value="VEG29242.1"/>
    <property type="molecule type" value="Genomic_DNA"/>
</dbReference>
<evidence type="ECO:0000256" key="3">
    <source>
        <dbReference type="ARBA" id="ARBA00009789"/>
    </source>
</evidence>
<comment type="similarity">
    <text evidence="3 7">Belongs to the IspD/TarI cytidylyltransferase family. IspD subfamily.</text>
</comment>
<dbReference type="HAMAP" id="MF_00108">
    <property type="entry name" value="IspD"/>
    <property type="match status" value="1"/>
</dbReference>
<dbReference type="InterPro" id="IPR001228">
    <property type="entry name" value="IspD"/>
</dbReference>
<dbReference type="InterPro" id="IPR034683">
    <property type="entry name" value="IspD/TarI"/>
</dbReference>
<dbReference type="KEGG" id="ahw:NCTC11636_01950"/>
<dbReference type="Proteomes" id="UP000266895">
    <property type="component" value="Chromosome"/>
</dbReference>
<comment type="function">
    <text evidence="7">Catalyzes the formation of 4-diphosphocytidyl-2-C-methyl-D-erythritol from CTP and 2-C-methyl-D-erythritol 4-phosphate (MEP).</text>
</comment>
<keyword evidence="5 7" id="KW-0548">Nucleotidyltransferase</keyword>
<evidence type="ECO:0000256" key="4">
    <source>
        <dbReference type="ARBA" id="ARBA00022679"/>
    </source>
</evidence>
<evidence type="ECO:0000313" key="9">
    <source>
        <dbReference type="Proteomes" id="UP000266895"/>
    </source>
</evidence>
<dbReference type="InterPro" id="IPR050088">
    <property type="entry name" value="IspD/TarI_cytidylyltransf_bact"/>
</dbReference>
<evidence type="ECO:0000256" key="6">
    <source>
        <dbReference type="ARBA" id="ARBA00023229"/>
    </source>
</evidence>
<keyword evidence="6 7" id="KW-0414">Isoprene biosynthesis</keyword>
<evidence type="ECO:0000256" key="2">
    <source>
        <dbReference type="ARBA" id="ARBA00004787"/>
    </source>
</evidence>
<evidence type="ECO:0000256" key="7">
    <source>
        <dbReference type="HAMAP-Rule" id="MF_00108"/>
    </source>
</evidence>
<dbReference type="RefSeq" id="WP_126382939.1">
    <property type="nucleotide sequence ID" value="NZ_LR134350.1"/>
</dbReference>
<dbReference type="AlphaFoldDB" id="A0A3S5EH49"/>
<comment type="pathway">
    <text evidence="2 7">Isoprenoid biosynthesis; isopentenyl diphosphate biosynthesis via DXP pathway; isopentenyl diphosphate from 1-deoxy-D-xylulose 5-phosphate: step 2/6.</text>
</comment>
<dbReference type="PROSITE" id="PS01295">
    <property type="entry name" value="ISPD"/>
    <property type="match status" value="1"/>
</dbReference>
<comment type="catalytic activity">
    <reaction evidence="1 7">
        <text>2-C-methyl-D-erythritol 4-phosphate + CTP + H(+) = 4-CDP-2-C-methyl-D-erythritol + diphosphate</text>
        <dbReference type="Rhea" id="RHEA:13429"/>
        <dbReference type="ChEBI" id="CHEBI:15378"/>
        <dbReference type="ChEBI" id="CHEBI:33019"/>
        <dbReference type="ChEBI" id="CHEBI:37563"/>
        <dbReference type="ChEBI" id="CHEBI:57823"/>
        <dbReference type="ChEBI" id="CHEBI:58262"/>
        <dbReference type="EC" id="2.7.7.60"/>
    </reaction>
</comment>
<dbReference type="SUPFAM" id="SSF53448">
    <property type="entry name" value="Nucleotide-diphospho-sugar transferases"/>
    <property type="match status" value="1"/>
</dbReference>
<evidence type="ECO:0000256" key="1">
    <source>
        <dbReference type="ARBA" id="ARBA00001282"/>
    </source>
</evidence>
<dbReference type="EC" id="2.7.7.60" evidence="7"/>
<dbReference type="PANTHER" id="PTHR32125:SF4">
    <property type="entry name" value="2-C-METHYL-D-ERYTHRITOL 4-PHOSPHATE CYTIDYLYLTRANSFERASE, CHLOROPLASTIC"/>
    <property type="match status" value="1"/>
</dbReference>